<evidence type="ECO:0000256" key="3">
    <source>
        <dbReference type="ARBA" id="ARBA00022475"/>
    </source>
</evidence>
<keyword evidence="8" id="KW-1185">Reference proteome</keyword>
<dbReference type="SUPFAM" id="SSF53756">
    <property type="entry name" value="UDP-Glycosyltransferase/glycogen phosphorylase"/>
    <property type="match status" value="1"/>
</dbReference>
<dbReference type="AlphaFoldDB" id="A0A238YPZ7"/>
<dbReference type="RefSeq" id="WP_089337854.1">
    <property type="nucleotide sequence ID" value="NZ_FZNO01000021.1"/>
</dbReference>
<dbReference type="GO" id="GO:0047355">
    <property type="term" value="F:CDP-glycerol glycerophosphotransferase activity"/>
    <property type="evidence" value="ECO:0007669"/>
    <property type="project" value="InterPro"/>
</dbReference>
<dbReference type="OrthoDB" id="3183633at2"/>
<gene>
    <name evidence="7" type="ORF">SAMN06272737_12153</name>
</gene>
<evidence type="ECO:0000256" key="6">
    <source>
        <dbReference type="ARBA" id="ARBA00023136"/>
    </source>
</evidence>
<dbReference type="InterPro" id="IPR051612">
    <property type="entry name" value="Teichoic_Acid_Biosynth"/>
</dbReference>
<keyword evidence="5" id="KW-0777">Teichoic acid biosynthesis</keyword>
<dbReference type="Gene3D" id="3.40.50.11820">
    <property type="match status" value="1"/>
</dbReference>
<proteinExistence type="inferred from homology"/>
<dbReference type="InterPro" id="IPR043148">
    <property type="entry name" value="TagF_C"/>
</dbReference>
<dbReference type="Proteomes" id="UP000198403">
    <property type="component" value="Unassembled WGS sequence"/>
</dbReference>
<dbReference type="EMBL" id="FZNO01000021">
    <property type="protein sequence ID" value="SNR72509.1"/>
    <property type="molecule type" value="Genomic_DNA"/>
</dbReference>
<evidence type="ECO:0000313" key="7">
    <source>
        <dbReference type="EMBL" id="SNR72509.1"/>
    </source>
</evidence>
<evidence type="ECO:0000256" key="5">
    <source>
        <dbReference type="ARBA" id="ARBA00022944"/>
    </source>
</evidence>
<evidence type="ECO:0000256" key="4">
    <source>
        <dbReference type="ARBA" id="ARBA00022679"/>
    </source>
</evidence>
<name>A0A238YPZ7_9ACTN</name>
<keyword evidence="4 7" id="KW-0808">Transferase</keyword>
<dbReference type="PANTHER" id="PTHR37316">
    <property type="entry name" value="TEICHOIC ACID GLYCEROL-PHOSPHATE PRIMASE"/>
    <property type="match status" value="1"/>
</dbReference>
<dbReference type="GO" id="GO:0005886">
    <property type="term" value="C:plasma membrane"/>
    <property type="evidence" value="ECO:0007669"/>
    <property type="project" value="UniProtKB-SubCell"/>
</dbReference>
<dbReference type="GO" id="GO:0019350">
    <property type="term" value="P:teichoic acid biosynthetic process"/>
    <property type="evidence" value="ECO:0007669"/>
    <property type="project" value="UniProtKB-KW"/>
</dbReference>
<keyword evidence="3" id="KW-1003">Cell membrane</keyword>
<keyword evidence="6" id="KW-0472">Membrane</keyword>
<organism evidence="7 8">
    <name type="scientific">Blastococcus mobilis</name>
    <dbReference type="NCBI Taxonomy" id="1938746"/>
    <lineage>
        <taxon>Bacteria</taxon>
        <taxon>Bacillati</taxon>
        <taxon>Actinomycetota</taxon>
        <taxon>Actinomycetes</taxon>
        <taxon>Geodermatophilales</taxon>
        <taxon>Geodermatophilaceae</taxon>
        <taxon>Blastococcus</taxon>
    </lineage>
</organism>
<dbReference type="InterPro" id="IPR007554">
    <property type="entry name" value="Glycerophosphate_synth"/>
</dbReference>
<dbReference type="Gene3D" id="3.40.50.12580">
    <property type="match status" value="1"/>
</dbReference>
<reference evidence="7 8" key="1">
    <citation type="submission" date="2017-06" db="EMBL/GenBank/DDBJ databases">
        <authorList>
            <person name="Kim H.J."/>
            <person name="Triplett B.A."/>
        </authorList>
    </citation>
    <scope>NUCLEOTIDE SEQUENCE [LARGE SCALE GENOMIC DNA]</scope>
    <source>
        <strain evidence="7 8">DSM 44272</strain>
    </source>
</reference>
<evidence type="ECO:0000256" key="1">
    <source>
        <dbReference type="ARBA" id="ARBA00004202"/>
    </source>
</evidence>
<evidence type="ECO:0000313" key="8">
    <source>
        <dbReference type="Proteomes" id="UP000198403"/>
    </source>
</evidence>
<dbReference type="Pfam" id="PF04464">
    <property type="entry name" value="Glyphos_transf"/>
    <property type="match status" value="1"/>
</dbReference>
<protein>
    <submittedName>
        <fullName evidence="7">CDP-glycerol glycerophosphotransferase</fullName>
    </submittedName>
</protein>
<comment type="similarity">
    <text evidence="2">Belongs to the CDP-glycerol glycerophosphotransferase family.</text>
</comment>
<accession>A0A238YPZ7</accession>
<dbReference type="PANTHER" id="PTHR37316:SF3">
    <property type="entry name" value="TEICHOIC ACID GLYCEROL-PHOSPHATE TRANSFERASE"/>
    <property type="match status" value="1"/>
</dbReference>
<evidence type="ECO:0000256" key="2">
    <source>
        <dbReference type="ARBA" id="ARBA00010488"/>
    </source>
</evidence>
<dbReference type="InterPro" id="IPR043149">
    <property type="entry name" value="TagF_N"/>
</dbReference>
<sequence length="379" mass="42519">MKIVYSAFRGHFSDSPRAIYEALLAQGPDSPAGDATHTWLAAPHLQETFPAGIDTVEFGTPESIAALEGADIVISNDHIPLDWEKRPGATYLQTWHGTMLKRIHNDVLWAPEGRLAYLEQDIARWDLLLSPNSVTTERLRKAFGFTGPIHETGLPRNDLLSSPQRDQIRAAVRADLGIGEDQKVVLYTPTWRDDLVFKKSGPQDFEFAIDLDHFAERLGEDHLLLLRLHSMVMDRLEILEGSVVWDVCSHPDIRDLYLAADLMVTDYSSTMFDFAITGKPMLFFTYDLDYFRDELRGFYFDLAEAAPTPLLRTSEELVDAIAGIDAIAAESEARYARFRETFTHLEDGSATERVLKLLFPSGAPATGETTEGDENRADL</sequence>
<comment type="subcellular location">
    <subcellularLocation>
        <location evidence="1">Cell membrane</location>
        <topology evidence="1">Peripheral membrane protein</topology>
    </subcellularLocation>
</comment>